<organism evidence="1 2">
    <name type="scientific">Dreissena polymorpha</name>
    <name type="common">Zebra mussel</name>
    <name type="synonym">Mytilus polymorpha</name>
    <dbReference type="NCBI Taxonomy" id="45954"/>
    <lineage>
        <taxon>Eukaryota</taxon>
        <taxon>Metazoa</taxon>
        <taxon>Spiralia</taxon>
        <taxon>Lophotrochozoa</taxon>
        <taxon>Mollusca</taxon>
        <taxon>Bivalvia</taxon>
        <taxon>Autobranchia</taxon>
        <taxon>Heteroconchia</taxon>
        <taxon>Euheterodonta</taxon>
        <taxon>Imparidentia</taxon>
        <taxon>Neoheterodontei</taxon>
        <taxon>Myida</taxon>
        <taxon>Dreissenoidea</taxon>
        <taxon>Dreissenidae</taxon>
        <taxon>Dreissena</taxon>
    </lineage>
</organism>
<dbReference type="AlphaFoldDB" id="A0A9D4FHQ8"/>
<reference evidence="1" key="2">
    <citation type="submission" date="2020-11" db="EMBL/GenBank/DDBJ databases">
        <authorList>
            <person name="McCartney M.A."/>
            <person name="Auch B."/>
            <person name="Kono T."/>
            <person name="Mallez S."/>
            <person name="Becker A."/>
            <person name="Gohl D.M."/>
            <person name="Silverstein K.A.T."/>
            <person name="Koren S."/>
            <person name="Bechman K.B."/>
            <person name="Herman A."/>
            <person name="Abrahante J.E."/>
            <person name="Garbe J."/>
        </authorList>
    </citation>
    <scope>NUCLEOTIDE SEQUENCE</scope>
    <source>
        <strain evidence="1">Duluth1</strain>
        <tissue evidence="1">Whole animal</tissue>
    </source>
</reference>
<proteinExistence type="predicted"/>
<sequence length="67" mass="7660">MSVDAQKDRRTDGPYVRWTKSCMDSLVNWGPPRKFGGLRINRQDGGPLCRRAKLGTDRVTNGWTDKH</sequence>
<comment type="caution">
    <text evidence="1">The sequence shown here is derived from an EMBL/GenBank/DDBJ whole genome shotgun (WGS) entry which is preliminary data.</text>
</comment>
<accession>A0A9D4FHQ8</accession>
<evidence type="ECO:0000313" key="2">
    <source>
        <dbReference type="Proteomes" id="UP000828390"/>
    </source>
</evidence>
<name>A0A9D4FHQ8_DREPO</name>
<reference evidence="1" key="1">
    <citation type="journal article" date="2019" name="bioRxiv">
        <title>The Genome of the Zebra Mussel, Dreissena polymorpha: A Resource for Invasive Species Research.</title>
        <authorList>
            <person name="McCartney M.A."/>
            <person name="Auch B."/>
            <person name="Kono T."/>
            <person name="Mallez S."/>
            <person name="Zhang Y."/>
            <person name="Obille A."/>
            <person name="Becker A."/>
            <person name="Abrahante J.E."/>
            <person name="Garbe J."/>
            <person name="Badalamenti J.P."/>
            <person name="Herman A."/>
            <person name="Mangelson H."/>
            <person name="Liachko I."/>
            <person name="Sullivan S."/>
            <person name="Sone E.D."/>
            <person name="Koren S."/>
            <person name="Silverstein K.A.T."/>
            <person name="Beckman K.B."/>
            <person name="Gohl D.M."/>
        </authorList>
    </citation>
    <scope>NUCLEOTIDE SEQUENCE</scope>
    <source>
        <strain evidence="1">Duluth1</strain>
        <tissue evidence="1">Whole animal</tissue>
    </source>
</reference>
<protein>
    <submittedName>
        <fullName evidence="1">Uncharacterized protein</fullName>
    </submittedName>
</protein>
<gene>
    <name evidence="1" type="ORF">DPMN_151484</name>
</gene>
<keyword evidence="2" id="KW-1185">Reference proteome</keyword>
<dbReference type="Proteomes" id="UP000828390">
    <property type="component" value="Unassembled WGS sequence"/>
</dbReference>
<dbReference type="EMBL" id="JAIWYP010000007">
    <property type="protein sequence ID" value="KAH3797894.1"/>
    <property type="molecule type" value="Genomic_DNA"/>
</dbReference>
<evidence type="ECO:0000313" key="1">
    <source>
        <dbReference type="EMBL" id="KAH3797894.1"/>
    </source>
</evidence>